<dbReference type="GO" id="GO:0009326">
    <property type="term" value="C:formate dehydrogenase complex"/>
    <property type="evidence" value="ECO:0007669"/>
    <property type="project" value="InterPro"/>
</dbReference>
<organism evidence="16 17">
    <name type="scientific">Shewanella fodinae</name>
    <dbReference type="NCBI Taxonomy" id="552357"/>
    <lineage>
        <taxon>Bacteria</taxon>
        <taxon>Pseudomonadati</taxon>
        <taxon>Pseudomonadota</taxon>
        <taxon>Gammaproteobacteria</taxon>
        <taxon>Alteromonadales</taxon>
        <taxon>Shewanellaceae</taxon>
        <taxon>Shewanella</taxon>
    </lineage>
</organism>
<dbReference type="InterPro" id="IPR051817">
    <property type="entry name" value="FDH_cytochrome_b556_subunit"/>
</dbReference>
<dbReference type="PANTHER" id="PTHR30074:SF6">
    <property type="entry name" value="FORMATE DEHYDROGENASE GAMMA SUBUNIT"/>
    <property type="match status" value="1"/>
</dbReference>
<keyword evidence="10 13" id="KW-1133">Transmembrane helix</keyword>
<dbReference type="NCBIfam" id="TIGR01583">
    <property type="entry name" value="formate-DH-gamm"/>
    <property type="match status" value="1"/>
</dbReference>
<evidence type="ECO:0000256" key="1">
    <source>
        <dbReference type="ARBA" id="ARBA00001971"/>
    </source>
</evidence>
<feature type="signal peptide" evidence="14">
    <location>
        <begin position="1"/>
        <end position="22"/>
    </location>
</feature>
<keyword evidence="11" id="KW-0408">Iron</keyword>
<keyword evidence="17" id="KW-1185">Reference proteome</keyword>
<evidence type="ECO:0000256" key="6">
    <source>
        <dbReference type="ARBA" id="ARBA00022617"/>
    </source>
</evidence>
<dbReference type="GO" id="GO:0005886">
    <property type="term" value="C:plasma membrane"/>
    <property type="evidence" value="ECO:0007669"/>
    <property type="project" value="UniProtKB-SubCell"/>
</dbReference>
<name>A0A4R2FIK6_9GAMM</name>
<evidence type="ECO:0000256" key="13">
    <source>
        <dbReference type="SAM" id="Phobius"/>
    </source>
</evidence>
<proteinExistence type="inferred from homology"/>
<evidence type="ECO:0000256" key="12">
    <source>
        <dbReference type="ARBA" id="ARBA00023136"/>
    </source>
</evidence>
<sequence length="338" mass="37782">MNKWFKQLGLAAALLFSTVSFAAETPAPAAQPEAVVAAVQAQQSEYSQLWTELKNGATGYTTSQSQFHNQPINSYDLRVLELRSGWLAPGLMLALFGMIIIFALFIMVNGISKLHHGFSGKMVHRWSKLDISIHWLGAIPCLTLILTGLTLLAGRFFLQPVVSEGFWAGVVYFAKQVHNVMAIPFMFGWLLMTLMWAKNQMPKMYDLKWFLVVGGYINFGPFKGKHPDSGFANAGEKMWFWTFALFGLVISASGMLLLFPNLFEPSRTLSLISLILHAVSAIIICAFSIVHIFMATVMSEGGMECMVSGYCDENWATQHHNLWFDEIKANGTLKYRES</sequence>
<dbReference type="AlphaFoldDB" id="A0A4R2FIK6"/>
<dbReference type="GO" id="GO:0009055">
    <property type="term" value="F:electron transfer activity"/>
    <property type="evidence" value="ECO:0007669"/>
    <property type="project" value="InterPro"/>
</dbReference>
<evidence type="ECO:0000256" key="4">
    <source>
        <dbReference type="ARBA" id="ARBA00022448"/>
    </source>
</evidence>
<dbReference type="GO" id="GO:0022904">
    <property type="term" value="P:respiratory electron transport chain"/>
    <property type="evidence" value="ECO:0007669"/>
    <property type="project" value="InterPro"/>
</dbReference>
<feature type="transmembrane region" description="Helical" evidence="13">
    <location>
        <begin position="177"/>
        <end position="197"/>
    </location>
</feature>
<comment type="similarity">
    <text evidence="3">Belongs to the formate dehydrogenase gamma subunit family.</text>
</comment>
<dbReference type="InterPro" id="IPR016174">
    <property type="entry name" value="Di-haem_cyt_TM"/>
</dbReference>
<dbReference type="GO" id="GO:0046872">
    <property type="term" value="F:metal ion binding"/>
    <property type="evidence" value="ECO:0007669"/>
    <property type="project" value="UniProtKB-KW"/>
</dbReference>
<feature type="transmembrane region" description="Helical" evidence="13">
    <location>
        <begin position="86"/>
        <end position="112"/>
    </location>
</feature>
<evidence type="ECO:0000256" key="5">
    <source>
        <dbReference type="ARBA" id="ARBA00022475"/>
    </source>
</evidence>
<feature type="transmembrane region" description="Helical" evidence="13">
    <location>
        <begin position="271"/>
        <end position="294"/>
    </location>
</feature>
<feature type="chain" id="PRO_5020342049" evidence="14">
    <location>
        <begin position="23"/>
        <end position="338"/>
    </location>
</feature>
<comment type="cofactor">
    <cofactor evidence="1">
        <name>heme</name>
        <dbReference type="ChEBI" id="CHEBI:30413"/>
    </cofactor>
</comment>
<dbReference type="GO" id="GO:0008863">
    <property type="term" value="F:formate dehydrogenase (NAD+) activity"/>
    <property type="evidence" value="ECO:0007669"/>
    <property type="project" value="InterPro"/>
</dbReference>
<dbReference type="SUPFAM" id="SSF81342">
    <property type="entry name" value="Transmembrane di-heme cytochromes"/>
    <property type="match status" value="1"/>
</dbReference>
<evidence type="ECO:0000313" key="17">
    <source>
        <dbReference type="Proteomes" id="UP000294832"/>
    </source>
</evidence>
<evidence type="ECO:0000256" key="11">
    <source>
        <dbReference type="ARBA" id="ARBA00023004"/>
    </source>
</evidence>
<keyword evidence="14" id="KW-0732">Signal</keyword>
<evidence type="ECO:0000259" key="15">
    <source>
        <dbReference type="Pfam" id="PF01292"/>
    </source>
</evidence>
<gene>
    <name evidence="16" type="ORF">EDC91_10547</name>
</gene>
<evidence type="ECO:0000256" key="9">
    <source>
        <dbReference type="ARBA" id="ARBA00022982"/>
    </source>
</evidence>
<comment type="caution">
    <text evidence="16">The sequence shown here is derived from an EMBL/GenBank/DDBJ whole genome shotgun (WGS) entry which is preliminary data.</text>
</comment>
<dbReference type="GO" id="GO:0015944">
    <property type="term" value="P:formate oxidation"/>
    <property type="evidence" value="ECO:0007669"/>
    <property type="project" value="UniProtKB-ARBA"/>
</dbReference>
<evidence type="ECO:0000256" key="7">
    <source>
        <dbReference type="ARBA" id="ARBA00022692"/>
    </source>
</evidence>
<dbReference type="Gene3D" id="1.20.950.20">
    <property type="entry name" value="Transmembrane di-heme cytochromes, Chain C"/>
    <property type="match status" value="1"/>
</dbReference>
<dbReference type="InterPro" id="IPR006471">
    <property type="entry name" value="Formate_DH_gsu"/>
</dbReference>
<dbReference type="GO" id="GO:0009061">
    <property type="term" value="P:anaerobic respiration"/>
    <property type="evidence" value="ECO:0007669"/>
    <property type="project" value="TreeGrafter"/>
</dbReference>
<keyword evidence="8" id="KW-0479">Metal-binding</keyword>
<evidence type="ECO:0000256" key="8">
    <source>
        <dbReference type="ARBA" id="ARBA00022723"/>
    </source>
</evidence>
<reference evidence="16 17" key="1">
    <citation type="submission" date="2019-03" db="EMBL/GenBank/DDBJ databases">
        <title>Freshwater and sediment microbial communities from various areas in North America, analyzing microbe dynamics in response to fracking.</title>
        <authorList>
            <person name="Lamendella R."/>
        </authorList>
    </citation>
    <scope>NUCLEOTIDE SEQUENCE [LARGE SCALE GENOMIC DNA]</scope>
    <source>
        <strain evidence="16 17">74A</strain>
    </source>
</reference>
<feature type="transmembrane region" description="Helical" evidence="13">
    <location>
        <begin position="133"/>
        <end position="157"/>
    </location>
</feature>
<keyword evidence="12 13" id="KW-0472">Membrane</keyword>
<accession>A0A4R2FIK6</accession>
<keyword evidence="7 13" id="KW-0812">Transmembrane</keyword>
<dbReference type="FunFam" id="1.20.950.20:FF:000002">
    <property type="entry name" value="Formate dehydrogenase cytochrome b556 subunit"/>
    <property type="match status" value="1"/>
</dbReference>
<evidence type="ECO:0000256" key="10">
    <source>
        <dbReference type="ARBA" id="ARBA00022989"/>
    </source>
</evidence>
<dbReference type="PANTHER" id="PTHR30074">
    <property type="entry name" value="FORMATE DEHYDROGENASE, NITRATE-INDUCIBLE, CYTOCHROME B556 FDN SUBUNIT"/>
    <property type="match status" value="1"/>
</dbReference>
<protein>
    <submittedName>
        <fullName evidence="16">Formate dehydrogenase gamma subunit</fullName>
    </submittedName>
</protein>
<dbReference type="Pfam" id="PF01292">
    <property type="entry name" value="Ni_hydr_CYTB"/>
    <property type="match status" value="1"/>
</dbReference>
<evidence type="ECO:0000313" key="16">
    <source>
        <dbReference type="EMBL" id="TCN87045.1"/>
    </source>
</evidence>
<dbReference type="EMBL" id="SLWF01000005">
    <property type="protein sequence ID" value="TCN87045.1"/>
    <property type="molecule type" value="Genomic_DNA"/>
</dbReference>
<dbReference type="Proteomes" id="UP000294832">
    <property type="component" value="Unassembled WGS sequence"/>
</dbReference>
<comment type="subcellular location">
    <subcellularLocation>
        <location evidence="2">Cell membrane</location>
        <topology evidence="2">Multi-pass membrane protein</topology>
    </subcellularLocation>
</comment>
<dbReference type="OrthoDB" id="9790598at2"/>
<dbReference type="RefSeq" id="WP_133038218.1">
    <property type="nucleotide sequence ID" value="NZ_BMXW01000006.1"/>
</dbReference>
<dbReference type="InterPro" id="IPR011577">
    <property type="entry name" value="Cyt_b561_bac/Ni-Hgenase"/>
</dbReference>
<evidence type="ECO:0000256" key="3">
    <source>
        <dbReference type="ARBA" id="ARBA00010747"/>
    </source>
</evidence>
<evidence type="ECO:0000256" key="2">
    <source>
        <dbReference type="ARBA" id="ARBA00004651"/>
    </source>
</evidence>
<evidence type="ECO:0000256" key="14">
    <source>
        <dbReference type="SAM" id="SignalP"/>
    </source>
</evidence>
<keyword evidence="6" id="KW-0349">Heme</keyword>
<feature type="transmembrane region" description="Helical" evidence="13">
    <location>
        <begin position="238"/>
        <end position="259"/>
    </location>
</feature>
<keyword evidence="9" id="KW-0249">Electron transport</keyword>
<keyword evidence="5" id="KW-1003">Cell membrane</keyword>
<dbReference type="GO" id="GO:0036397">
    <property type="term" value="F:formate dehydrogenase (quinone) activity"/>
    <property type="evidence" value="ECO:0007669"/>
    <property type="project" value="TreeGrafter"/>
</dbReference>
<keyword evidence="4" id="KW-0813">Transport</keyword>
<feature type="domain" description="Cytochrome b561 bacterial/Ni-hydrogenase" evidence="15">
    <location>
        <begin position="125"/>
        <end position="301"/>
    </location>
</feature>